<reference evidence="2" key="1">
    <citation type="journal article" date="2020" name="mSystems">
        <title>Genome- and Community-Level Interaction Insights into Carbon Utilization and Element Cycling Functions of Hydrothermarchaeota in Hydrothermal Sediment.</title>
        <authorList>
            <person name="Zhou Z."/>
            <person name="Liu Y."/>
            <person name="Xu W."/>
            <person name="Pan J."/>
            <person name="Luo Z.H."/>
            <person name="Li M."/>
        </authorList>
    </citation>
    <scope>NUCLEOTIDE SEQUENCE [LARGE SCALE GENOMIC DNA]</scope>
    <source>
        <strain evidence="2">SpSt-23</strain>
    </source>
</reference>
<sequence>MPLEANRLGVPAVATGRGGLPEIVDEGVTGYLSRPSSSGFTDKILKTLEKGFDRDAVIQASYKKIKPNEQVEKMLKFFEKVT</sequence>
<dbReference type="Gene3D" id="3.40.50.2000">
    <property type="entry name" value="Glycogen Phosphorylase B"/>
    <property type="match status" value="2"/>
</dbReference>
<gene>
    <name evidence="2" type="ORF">ENP55_03080</name>
</gene>
<organism evidence="2">
    <name type="scientific">Thermosphaera aggregans</name>
    <dbReference type="NCBI Taxonomy" id="54254"/>
    <lineage>
        <taxon>Archaea</taxon>
        <taxon>Thermoproteota</taxon>
        <taxon>Thermoprotei</taxon>
        <taxon>Desulfurococcales</taxon>
        <taxon>Desulfurococcaceae</taxon>
        <taxon>Thermosphaera</taxon>
    </lineage>
</organism>
<dbReference type="EMBL" id="DSJT01000016">
    <property type="protein sequence ID" value="HEF87275.1"/>
    <property type="molecule type" value="Genomic_DNA"/>
</dbReference>
<name>A0A7C2BKI0_9CREN</name>
<comment type="caution">
    <text evidence="2">The sequence shown here is derived from an EMBL/GenBank/DDBJ whole genome shotgun (WGS) entry which is preliminary data.</text>
</comment>
<dbReference type="InterPro" id="IPR001296">
    <property type="entry name" value="Glyco_trans_1"/>
</dbReference>
<protein>
    <submittedName>
        <fullName evidence="2">Glycosyltransferase</fullName>
    </submittedName>
</protein>
<dbReference type="GO" id="GO:0016757">
    <property type="term" value="F:glycosyltransferase activity"/>
    <property type="evidence" value="ECO:0007669"/>
    <property type="project" value="InterPro"/>
</dbReference>
<evidence type="ECO:0000313" key="2">
    <source>
        <dbReference type="EMBL" id="HEF87275.1"/>
    </source>
</evidence>
<dbReference type="AlphaFoldDB" id="A0A7C2BKI0"/>
<evidence type="ECO:0000259" key="1">
    <source>
        <dbReference type="Pfam" id="PF00534"/>
    </source>
</evidence>
<dbReference type="SUPFAM" id="SSF53756">
    <property type="entry name" value="UDP-Glycosyltransferase/glycogen phosphorylase"/>
    <property type="match status" value="1"/>
</dbReference>
<accession>A0A7C2BKI0</accession>
<dbReference type="Pfam" id="PF00534">
    <property type="entry name" value="Glycos_transf_1"/>
    <property type="match status" value="1"/>
</dbReference>
<feature type="domain" description="Glycosyl transferase family 1" evidence="1">
    <location>
        <begin position="2"/>
        <end position="63"/>
    </location>
</feature>
<proteinExistence type="predicted"/>
<keyword evidence="2" id="KW-0808">Transferase</keyword>